<name>A0ABY7G985_MYAAR</name>
<organism evidence="2 3">
    <name type="scientific">Mya arenaria</name>
    <name type="common">Soft-shell clam</name>
    <dbReference type="NCBI Taxonomy" id="6604"/>
    <lineage>
        <taxon>Eukaryota</taxon>
        <taxon>Metazoa</taxon>
        <taxon>Spiralia</taxon>
        <taxon>Lophotrochozoa</taxon>
        <taxon>Mollusca</taxon>
        <taxon>Bivalvia</taxon>
        <taxon>Autobranchia</taxon>
        <taxon>Heteroconchia</taxon>
        <taxon>Euheterodonta</taxon>
        <taxon>Imparidentia</taxon>
        <taxon>Neoheterodontei</taxon>
        <taxon>Myida</taxon>
        <taxon>Myoidea</taxon>
        <taxon>Myidae</taxon>
        <taxon>Mya</taxon>
    </lineage>
</organism>
<dbReference type="EMBL" id="CP111028">
    <property type="protein sequence ID" value="WAR30970.1"/>
    <property type="molecule type" value="Genomic_DNA"/>
</dbReference>
<gene>
    <name evidence="2" type="ORF">MAR_033512</name>
</gene>
<keyword evidence="1" id="KW-0472">Membrane</keyword>
<keyword evidence="1" id="KW-0812">Transmembrane</keyword>
<evidence type="ECO:0000256" key="1">
    <source>
        <dbReference type="SAM" id="Phobius"/>
    </source>
</evidence>
<sequence>MVQITDDIAVGIVTSSVIECGSHSNDSNASAEVLLETSSAPCRNGQTRGKHQLCLSNCMRGFGYVVKAFCGAIGTCVCQCANRLLLNLFLPLCSMSIAISSVVLPYWAWGEEDKVAVGLFKCCKFTEKDVNDCSPLSNCVPSDSTTIGYIGIIVFLSGVIQSESLTRFPLRLSIHLAMISCAVNMSYAFCLESLRYLYVYPFRLPCCI</sequence>
<reference evidence="2" key="1">
    <citation type="submission" date="2022-11" db="EMBL/GenBank/DDBJ databases">
        <title>Centuries of genome instability and evolution in soft-shell clam transmissible cancer (bioRxiv).</title>
        <authorList>
            <person name="Hart S.F.M."/>
            <person name="Yonemitsu M.A."/>
            <person name="Giersch R.M."/>
            <person name="Beal B.F."/>
            <person name="Arriagada G."/>
            <person name="Davis B.W."/>
            <person name="Ostrander E.A."/>
            <person name="Goff S.P."/>
            <person name="Metzger M.J."/>
        </authorList>
    </citation>
    <scope>NUCLEOTIDE SEQUENCE</scope>
    <source>
        <strain evidence="2">MELC-2E11</strain>
        <tissue evidence="2">Siphon/mantle</tissue>
    </source>
</reference>
<evidence type="ECO:0000313" key="3">
    <source>
        <dbReference type="Proteomes" id="UP001164746"/>
    </source>
</evidence>
<dbReference type="Proteomes" id="UP001164746">
    <property type="component" value="Chromosome 17"/>
</dbReference>
<protein>
    <submittedName>
        <fullName evidence="2">Uncharacterized protein</fullName>
    </submittedName>
</protein>
<keyword evidence="1" id="KW-1133">Transmembrane helix</keyword>
<feature type="transmembrane region" description="Helical" evidence="1">
    <location>
        <begin position="144"/>
        <end position="160"/>
    </location>
</feature>
<accession>A0ABY7G985</accession>
<feature type="transmembrane region" description="Helical" evidence="1">
    <location>
        <begin position="172"/>
        <end position="189"/>
    </location>
</feature>
<evidence type="ECO:0000313" key="2">
    <source>
        <dbReference type="EMBL" id="WAR30970.1"/>
    </source>
</evidence>
<keyword evidence="3" id="KW-1185">Reference proteome</keyword>
<proteinExistence type="predicted"/>
<feature type="transmembrane region" description="Helical" evidence="1">
    <location>
        <begin position="88"/>
        <end position="109"/>
    </location>
</feature>